<comment type="similarity">
    <text evidence="2 9">Belongs to the peptidase S51 family.</text>
</comment>
<dbReference type="PANTHER" id="PTHR20842">
    <property type="entry name" value="PROTEASE S51 ALPHA-ASPARTYL DIPEPTIDASE"/>
    <property type="match status" value="1"/>
</dbReference>
<keyword evidence="6 9" id="KW-0720">Serine protease</keyword>
<evidence type="ECO:0000256" key="8">
    <source>
        <dbReference type="ARBA" id="ARBA00050239"/>
    </source>
</evidence>
<evidence type="ECO:0000256" key="4">
    <source>
        <dbReference type="ARBA" id="ARBA00022670"/>
    </source>
</evidence>
<evidence type="ECO:0000256" key="2">
    <source>
        <dbReference type="ARBA" id="ARBA00006534"/>
    </source>
</evidence>
<accession>A0A1V4A5L2</accession>
<keyword evidence="3 9" id="KW-0963">Cytoplasm</keyword>
<evidence type="ECO:0000313" key="11">
    <source>
        <dbReference type="Proteomes" id="UP000190539"/>
    </source>
</evidence>
<dbReference type="InterPro" id="IPR029062">
    <property type="entry name" value="Class_I_gatase-like"/>
</dbReference>
<dbReference type="GO" id="GO:0016805">
    <property type="term" value="F:dipeptidase activity"/>
    <property type="evidence" value="ECO:0007669"/>
    <property type="project" value="UniProtKB-UniRule"/>
</dbReference>
<keyword evidence="11" id="KW-1185">Reference proteome</keyword>
<dbReference type="RefSeq" id="WP_077969690.1">
    <property type="nucleotide sequence ID" value="NZ_CP045178.1"/>
</dbReference>
<protein>
    <recommendedName>
        <fullName evidence="9">Peptidase E</fullName>
        <ecNumber evidence="9">3.4.13.21</ecNumber>
    </recommendedName>
    <alternativeName>
        <fullName evidence="9">Alpha-aspartyl dipeptidase</fullName>
    </alternativeName>
    <alternativeName>
        <fullName evidence="9">Asp-specific dipeptidase</fullName>
    </alternativeName>
    <alternativeName>
        <fullName evidence="9">Dipeptidase E</fullName>
    </alternativeName>
</protein>
<name>A0A1V4A5L2_9ACTN</name>
<comment type="function">
    <text evidence="9">Hydrolyzes dipeptides containing N-terminal aspartate residues. May play a role in allowing the cell to use peptide aspartate to spare carbon otherwise required for the synthesis of the aspartate family of amino acids.</text>
</comment>
<dbReference type="SUPFAM" id="SSF52317">
    <property type="entry name" value="Class I glutamine amidotransferase-like"/>
    <property type="match status" value="1"/>
</dbReference>
<dbReference type="STRING" id="83656.B1H18_20595"/>
<dbReference type="GO" id="GO:0006508">
    <property type="term" value="P:proteolysis"/>
    <property type="evidence" value="ECO:0007669"/>
    <property type="project" value="UniProtKB-UniRule"/>
</dbReference>
<comment type="caution">
    <text evidence="10">The sequence shown here is derived from an EMBL/GenBank/DDBJ whole genome shotgun (WGS) entry which is preliminary data.</text>
</comment>
<keyword evidence="4 9" id="KW-0645">Protease</keyword>
<dbReference type="Proteomes" id="UP000190539">
    <property type="component" value="Unassembled WGS sequence"/>
</dbReference>
<evidence type="ECO:0000256" key="5">
    <source>
        <dbReference type="ARBA" id="ARBA00022801"/>
    </source>
</evidence>
<evidence type="ECO:0000313" key="10">
    <source>
        <dbReference type="EMBL" id="OON76712.1"/>
    </source>
</evidence>
<dbReference type="PANTHER" id="PTHR20842:SF0">
    <property type="entry name" value="ALPHA-ASPARTYL DIPEPTIDASE"/>
    <property type="match status" value="1"/>
</dbReference>
<gene>
    <name evidence="9" type="primary">pepE</name>
    <name evidence="10" type="ORF">B1H18_20595</name>
</gene>
<dbReference type="Gene3D" id="3.40.50.880">
    <property type="match status" value="1"/>
</dbReference>
<evidence type="ECO:0000256" key="6">
    <source>
        <dbReference type="ARBA" id="ARBA00022825"/>
    </source>
</evidence>
<dbReference type="AlphaFoldDB" id="A0A1V4A5L2"/>
<evidence type="ECO:0000256" key="7">
    <source>
        <dbReference type="ARBA" id="ARBA00022997"/>
    </source>
</evidence>
<dbReference type="FunFam" id="3.40.50.880:FF:000007">
    <property type="entry name" value="Peptidase E"/>
    <property type="match status" value="1"/>
</dbReference>
<keyword evidence="5 9" id="KW-0378">Hydrolase</keyword>
<feature type="active site" description="Charge relay system" evidence="9">
    <location>
        <position position="137"/>
    </location>
</feature>
<dbReference type="GO" id="GO:0008236">
    <property type="term" value="F:serine-type peptidase activity"/>
    <property type="evidence" value="ECO:0007669"/>
    <property type="project" value="UniProtKB-KW"/>
</dbReference>
<comment type="catalytic activity">
    <reaction evidence="8 9">
        <text>Dipeptidase E catalyzes the hydrolysis of dipeptides Asp-|-Xaa. It does not act on peptides with N-terminal Glu, Asn or Gln, nor does it cleave isoaspartyl peptides.</text>
        <dbReference type="EC" id="3.4.13.21"/>
    </reaction>
</comment>
<dbReference type="EMBL" id="MVFC01000017">
    <property type="protein sequence ID" value="OON76712.1"/>
    <property type="molecule type" value="Genomic_DNA"/>
</dbReference>
<dbReference type="InterPro" id="IPR023172">
    <property type="entry name" value="Peptidase_S51_dipeptidase-E"/>
</dbReference>
<comment type="subcellular location">
    <subcellularLocation>
        <location evidence="1 9">Cytoplasm</location>
    </subcellularLocation>
</comment>
<dbReference type="HAMAP" id="MF_00510">
    <property type="entry name" value="Peptidase_E"/>
    <property type="match status" value="1"/>
</dbReference>
<keyword evidence="7 9" id="KW-0224">Dipeptidase</keyword>
<dbReference type="CDD" id="cd03146">
    <property type="entry name" value="GAT1_Peptidase_E"/>
    <property type="match status" value="1"/>
</dbReference>
<reference evidence="10 11" key="1">
    <citation type="submission" date="2017-02" db="EMBL/GenBank/DDBJ databases">
        <title>Draft Genome Sequence of Streptomyces tsukubaensis F601, a Producer of the immunosuppressant tacrolimus FK506.</title>
        <authorList>
            <person name="Zong G."/>
            <person name="Zhong C."/>
            <person name="Fu J."/>
            <person name="Qin R."/>
            <person name="Cao G."/>
        </authorList>
    </citation>
    <scope>NUCLEOTIDE SEQUENCE [LARGE SCALE GENOMIC DNA]</scope>
    <source>
        <strain evidence="10 11">F601</strain>
    </source>
</reference>
<dbReference type="OrthoDB" id="3373764at2"/>
<dbReference type="Pfam" id="PF03575">
    <property type="entry name" value="Peptidase_S51"/>
    <property type="match status" value="1"/>
</dbReference>
<sequence length="249" mass="26662">MTVNPNLLLLSNSTQHGRGYLEHALKTVTGFLPANARLAFVPYALADHDTYTARVRGALEPAGISVRGVHEGADPRAELATADAVFIGGGNSFRLLSALYRTGLLDAVRDAARQGLPYMGASAGTNMAAPTLRTSNDMPIVQPPSFDALGLVPFQINPHYQDPDPDSTHKGETREERLREFLEENDVPVLGLREGSWLRVEGALATLSGERPARLFTRDAPPQELPAGSDVSALLATRPGFDTPARATA</sequence>
<feature type="active site" description="Charge relay system" evidence="9">
    <location>
        <position position="122"/>
    </location>
</feature>
<dbReference type="InterPro" id="IPR005320">
    <property type="entry name" value="Peptidase_S51"/>
</dbReference>
<feature type="active site" description="Charge relay system" evidence="9">
    <location>
        <position position="159"/>
    </location>
</feature>
<evidence type="ECO:0000256" key="3">
    <source>
        <dbReference type="ARBA" id="ARBA00022490"/>
    </source>
</evidence>
<organism evidence="10 11">
    <name type="scientific">Streptomyces tsukubensis</name>
    <dbReference type="NCBI Taxonomy" id="83656"/>
    <lineage>
        <taxon>Bacteria</taxon>
        <taxon>Bacillati</taxon>
        <taxon>Actinomycetota</taxon>
        <taxon>Actinomycetes</taxon>
        <taxon>Kitasatosporales</taxon>
        <taxon>Streptomycetaceae</taxon>
        <taxon>Streptomyces</taxon>
    </lineage>
</organism>
<proteinExistence type="inferred from homology"/>
<dbReference type="EC" id="3.4.13.21" evidence="9"/>
<evidence type="ECO:0000256" key="9">
    <source>
        <dbReference type="HAMAP-Rule" id="MF_00510"/>
    </source>
</evidence>
<dbReference type="NCBIfam" id="NF003642">
    <property type="entry name" value="PRK05282.1"/>
    <property type="match status" value="1"/>
</dbReference>
<dbReference type="GO" id="GO:0005737">
    <property type="term" value="C:cytoplasm"/>
    <property type="evidence" value="ECO:0007669"/>
    <property type="project" value="UniProtKB-SubCell"/>
</dbReference>
<evidence type="ECO:0000256" key="1">
    <source>
        <dbReference type="ARBA" id="ARBA00004496"/>
    </source>
</evidence>